<dbReference type="GO" id="GO:0003677">
    <property type="term" value="F:DNA binding"/>
    <property type="evidence" value="ECO:0007669"/>
    <property type="project" value="InterPro"/>
</dbReference>
<dbReference type="InterPro" id="IPR002941">
    <property type="entry name" value="DNA_methylase_N4/N6"/>
</dbReference>
<dbReference type="Gene3D" id="3.40.50.150">
    <property type="entry name" value="Vaccinia Virus protein VP39"/>
    <property type="match status" value="1"/>
</dbReference>
<dbReference type="InterPro" id="IPR029063">
    <property type="entry name" value="SAM-dependent_MTases_sf"/>
</dbReference>
<dbReference type="EMBL" id="LAZR01009979">
    <property type="protein sequence ID" value="KKM69496.1"/>
    <property type="molecule type" value="Genomic_DNA"/>
</dbReference>
<dbReference type="Pfam" id="PF01555">
    <property type="entry name" value="N6_N4_Mtase"/>
    <property type="match status" value="1"/>
</dbReference>
<evidence type="ECO:0000313" key="4">
    <source>
        <dbReference type="EMBL" id="KKM69496.1"/>
    </source>
</evidence>
<evidence type="ECO:0000259" key="3">
    <source>
        <dbReference type="Pfam" id="PF01555"/>
    </source>
</evidence>
<feature type="domain" description="DNA methylase N-4/N-6" evidence="3">
    <location>
        <begin position="164"/>
        <end position="200"/>
    </location>
</feature>
<dbReference type="InterPro" id="IPR001091">
    <property type="entry name" value="RM_Methyltransferase"/>
</dbReference>
<dbReference type="PRINTS" id="PR00508">
    <property type="entry name" value="S21N4MTFRASE"/>
</dbReference>
<comment type="caution">
    <text evidence="4">The sequence shown here is derived from an EMBL/GenBank/DDBJ whole genome shotgun (WGS) entry which is preliminary data.</text>
</comment>
<evidence type="ECO:0000256" key="1">
    <source>
        <dbReference type="ARBA" id="ARBA00022603"/>
    </source>
</evidence>
<dbReference type="SUPFAM" id="SSF53335">
    <property type="entry name" value="S-adenosyl-L-methionine-dependent methyltransferases"/>
    <property type="match status" value="1"/>
</dbReference>
<gene>
    <name evidence="4" type="ORF">LCGC14_1450290</name>
</gene>
<dbReference type="GO" id="GO:0032259">
    <property type="term" value="P:methylation"/>
    <property type="evidence" value="ECO:0007669"/>
    <property type="project" value="UniProtKB-KW"/>
</dbReference>
<feature type="non-terminal residue" evidence="4">
    <location>
        <position position="1"/>
    </location>
</feature>
<protein>
    <recommendedName>
        <fullName evidence="3">DNA methylase N-4/N-6 domain-containing protein</fullName>
    </recommendedName>
</protein>
<keyword evidence="2" id="KW-0808">Transferase</keyword>
<evidence type="ECO:0000256" key="2">
    <source>
        <dbReference type="ARBA" id="ARBA00022679"/>
    </source>
</evidence>
<dbReference type="GO" id="GO:0008170">
    <property type="term" value="F:N-methyltransferase activity"/>
    <property type="evidence" value="ECO:0007669"/>
    <property type="project" value="InterPro"/>
</dbReference>
<accession>A0A0F9K4D0</accession>
<dbReference type="AlphaFoldDB" id="A0A0F9K4D0"/>
<sequence length="215" mass="23660">PFGLEMCKVCKHVYDAKQFKRLPDKSGGHKCKCADQVEDYMPSWIDTMVAVEDETLGAMMEQCYQCEYCGEIFTHAEYIALPNAKVKICRCGESDWVSHFATFPEELPKKCILASTSEKGNCSKCGQPFVRVVEKSFTAHNGNTAKTLGWKPTCSCDAPAEPAVVLDPFAGAGTVGLVAKKLGRKAILFELSEDYCAMAKHRIEAVSTPMNLLAE</sequence>
<organism evidence="4">
    <name type="scientific">marine sediment metagenome</name>
    <dbReference type="NCBI Taxonomy" id="412755"/>
    <lineage>
        <taxon>unclassified sequences</taxon>
        <taxon>metagenomes</taxon>
        <taxon>ecological metagenomes</taxon>
    </lineage>
</organism>
<reference evidence="4" key="1">
    <citation type="journal article" date="2015" name="Nature">
        <title>Complex archaea that bridge the gap between prokaryotes and eukaryotes.</title>
        <authorList>
            <person name="Spang A."/>
            <person name="Saw J.H."/>
            <person name="Jorgensen S.L."/>
            <person name="Zaremba-Niedzwiedzka K."/>
            <person name="Martijn J."/>
            <person name="Lind A.E."/>
            <person name="van Eijk R."/>
            <person name="Schleper C."/>
            <person name="Guy L."/>
            <person name="Ettema T.J."/>
        </authorList>
    </citation>
    <scope>NUCLEOTIDE SEQUENCE</scope>
</reference>
<keyword evidence="1" id="KW-0489">Methyltransferase</keyword>
<proteinExistence type="predicted"/>
<name>A0A0F9K4D0_9ZZZZ</name>